<accession>A0AAE0N915</accession>
<dbReference type="InterPro" id="IPR055496">
    <property type="entry name" value="DUF7068"/>
</dbReference>
<dbReference type="Gene3D" id="3.40.50.300">
    <property type="entry name" value="P-loop containing nucleotide triphosphate hydrolases"/>
    <property type="match status" value="1"/>
</dbReference>
<evidence type="ECO:0000259" key="2">
    <source>
        <dbReference type="PROSITE" id="PS50837"/>
    </source>
</evidence>
<dbReference type="Gene3D" id="1.25.10.10">
    <property type="entry name" value="Leucine-rich Repeat Variant"/>
    <property type="match status" value="3"/>
</dbReference>
<protein>
    <recommendedName>
        <fullName evidence="2">NACHT domain-containing protein</fullName>
    </recommendedName>
</protein>
<comment type="caution">
    <text evidence="3">The sequence shown here is derived from an EMBL/GenBank/DDBJ whole genome shotgun (WGS) entry which is preliminary data.</text>
</comment>
<dbReference type="InterPro" id="IPR029058">
    <property type="entry name" value="AB_hydrolase_fold"/>
</dbReference>
<dbReference type="InterPro" id="IPR027417">
    <property type="entry name" value="P-loop_NTPase"/>
</dbReference>
<dbReference type="SMART" id="SM00567">
    <property type="entry name" value="EZ_HEAT"/>
    <property type="match status" value="10"/>
</dbReference>
<sequence>MISVNLSQRISLAGWAAALCLPVGAVAIWLWVYPASTHQTEPDDPTQFHLKSKGVNLRQVYPSPGNKTATDVDIIAIHGLDTQSPDTWIWDPKGACVNWLEDPHMLPERFPTARIFTCDWPADLFEQPGFVQKMIDEFARLLLAGIKGRPPAANDQPGRDRPIVFIASCLGGIILAKALVMASCEYESVKRATRGIVFLATPFKGTSFQRVATWAEPGLRLWASIRDKKVSNLLELTKSSSDLRQLVHSFTAFCLENDLKDHIVTFYETGKSSLPRKIAPWLHASLSQEQPLVDIGSATLEIVLHPLPLDRPHVTMNKFNGPDDPGYLLVAGRVGLLLCDIRNGRPIERADLWIRNNCYSLTELRIERLSGVLLPMDRCYINLAIVEQPGDKTSPSDDEGRARKDSPFSLLARLNIMAPDDTINVTLPTLFKPRKSRGGQEKQPSRILIRGRAGVGKTTLCKKIVYDFTYRKLWQDLFDRVLWVPLRNLKLKESLQPSGYNFGHLFHQEYFSQHPEGDGLARALWDALEDTKSDRTLFILDGLDEVSQDLDDTMRKFLKKLLNQPNVIITSRPHAILPSGLDPIQLELETIGFYPDQVRAYVEKAFTDPETGETDSEKPGEIQSYLQKHQLVQGLVRIPVQLDALCYTWSSLSDKVIPQTMTAIYRAIEQSLWRKDIVRLGKQQPNRPQVVTHDHVQELLPSEVENFIEAELSFLEGLAFTGLHNDVIDFRPEHRDTILRQCKPTGARVPLDTTCMRLSFLRTSEPLSNSRNRNYHFLHLTFQEYFAARYFVRQWKAKQPLNYQEFSNRDCSSKVEPATFLQEHKYDPRYDIFWRFVAGLLDADGGVLGFFQTIEREPRDLLGPTHQRLVMHCLSEVERKESELRTKLETKLEQWLLFECDFTENSELAREMECPEQVLVNVLKQGSEDVKRILLESIFRRTAAPSSIINITSSWLNDDTLRRLYITILRILRYQHKGLPDTVLQRIAARLEDSELHVRQAAIEALQGQAGLTEEVLQRIAARLEDSELYIRRAAIKALQGQAGLTEEVLQRIAARLEDSDWDVRQAAIEALQGQAGLTEEVLQRIVARLEDSDWDVRRAAIEALQGQAGLTEEVLQRIAARLEDSNWDVRRAAIEALQGQAGLTEEVLQRIAARLEDSNWDVRRAAIEALQGQAGLTEEVLQRIAARLEDSELYVRQAAIEALQGQAGLTEEVLQRIAARLEDSDWDVRQAAIEALQGQAGLTEEVLQRIAARLEDSELYIRRAAIEALQGQAGLTEEVLQRIAARLEDSELHVRQAAIEALQGQAGLTEEVLQRIAARLEDSELHVRQAAIKALISQATLSLDVLGLYIKPLYKALLQLSFKEHLYWCSSNGSFIVGLKCISLTSREHSLKEALVKLLE</sequence>
<dbReference type="PANTHER" id="PTHR46312">
    <property type="entry name" value="NACHT DOMAIN-CONTAINING PROTEIN"/>
    <property type="match status" value="1"/>
</dbReference>
<dbReference type="SUPFAM" id="SSF53474">
    <property type="entry name" value="alpha/beta-Hydrolases"/>
    <property type="match status" value="1"/>
</dbReference>
<keyword evidence="1" id="KW-0472">Membrane</keyword>
<dbReference type="EMBL" id="JAULSN010000004">
    <property type="protein sequence ID" value="KAK3373934.1"/>
    <property type="molecule type" value="Genomic_DNA"/>
</dbReference>
<dbReference type="SUPFAM" id="SSF48371">
    <property type="entry name" value="ARM repeat"/>
    <property type="match status" value="1"/>
</dbReference>
<proteinExistence type="predicted"/>
<dbReference type="Pfam" id="PF23238">
    <property type="entry name" value="DUF7068"/>
    <property type="match status" value="1"/>
</dbReference>
<dbReference type="InterPro" id="IPR007111">
    <property type="entry name" value="NACHT_NTPase"/>
</dbReference>
<organism evidence="3 4">
    <name type="scientific">Lasiosphaeria ovina</name>
    <dbReference type="NCBI Taxonomy" id="92902"/>
    <lineage>
        <taxon>Eukaryota</taxon>
        <taxon>Fungi</taxon>
        <taxon>Dikarya</taxon>
        <taxon>Ascomycota</taxon>
        <taxon>Pezizomycotina</taxon>
        <taxon>Sordariomycetes</taxon>
        <taxon>Sordariomycetidae</taxon>
        <taxon>Sordariales</taxon>
        <taxon>Lasiosphaeriaceae</taxon>
        <taxon>Lasiosphaeria</taxon>
    </lineage>
</organism>
<dbReference type="PANTHER" id="PTHR46312:SF2">
    <property type="entry name" value="NUCLEOTIDE-BINDING OLIGOMERIZATION DOMAIN-CONTAINING PROTEIN 2-LIKE"/>
    <property type="match status" value="1"/>
</dbReference>
<dbReference type="Pfam" id="PF12765">
    <property type="entry name" value="Cohesin_HEAT"/>
    <property type="match status" value="2"/>
</dbReference>
<reference evidence="3" key="2">
    <citation type="submission" date="2023-06" db="EMBL/GenBank/DDBJ databases">
        <authorList>
            <consortium name="Lawrence Berkeley National Laboratory"/>
            <person name="Haridas S."/>
            <person name="Hensen N."/>
            <person name="Bonometti L."/>
            <person name="Westerberg I."/>
            <person name="Brannstrom I.O."/>
            <person name="Guillou S."/>
            <person name="Cros-Aarteil S."/>
            <person name="Calhoun S."/>
            <person name="Kuo A."/>
            <person name="Mondo S."/>
            <person name="Pangilinan J."/>
            <person name="Riley R."/>
            <person name="Labutti K."/>
            <person name="Andreopoulos B."/>
            <person name="Lipzen A."/>
            <person name="Chen C."/>
            <person name="Yanf M."/>
            <person name="Daum C."/>
            <person name="Ng V."/>
            <person name="Clum A."/>
            <person name="Steindorff A."/>
            <person name="Ohm R."/>
            <person name="Martin F."/>
            <person name="Silar P."/>
            <person name="Natvig D."/>
            <person name="Lalanne C."/>
            <person name="Gautier V."/>
            <person name="Ament-Velasquez S.L."/>
            <person name="Kruys A."/>
            <person name="Hutchinson M.I."/>
            <person name="Powell A.J."/>
            <person name="Barry K."/>
            <person name="Miller A.N."/>
            <person name="Grigoriev I.V."/>
            <person name="Debuchy R."/>
            <person name="Gladieux P."/>
            <person name="Thoren M.H."/>
            <person name="Johannesson H."/>
        </authorList>
    </citation>
    <scope>NUCLEOTIDE SEQUENCE</scope>
    <source>
        <strain evidence="3">CBS 958.72</strain>
    </source>
</reference>
<gene>
    <name evidence="3" type="ORF">B0T24DRAFT_703943</name>
</gene>
<reference evidence="3" key="1">
    <citation type="journal article" date="2023" name="Mol. Phylogenet. Evol.">
        <title>Genome-scale phylogeny and comparative genomics of the fungal order Sordariales.</title>
        <authorList>
            <person name="Hensen N."/>
            <person name="Bonometti L."/>
            <person name="Westerberg I."/>
            <person name="Brannstrom I.O."/>
            <person name="Guillou S."/>
            <person name="Cros-Aarteil S."/>
            <person name="Calhoun S."/>
            <person name="Haridas S."/>
            <person name="Kuo A."/>
            <person name="Mondo S."/>
            <person name="Pangilinan J."/>
            <person name="Riley R."/>
            <person name="LaButti K."/>
            <person name="Andreopoulos B."/>
            <person name="Lipzen A."/>
            <person name="Chen C."/>
            <person name="Yan M."/>
            <person name="Daum C."/>
            <person name="Ng V."/>
            <person name="Clum A."/>
            <person name="Steindorff A."/>
            <person name="Ohm R.A."/>
            <person name="Martin F."/>
            <person name="Silar P."/>
            <person name="Natvig D.O."/>
            <person name="Lalanne C."/>
            <person name="Gautier V."/>
            <person name="Ament-Velasquez S.L."/>
            <person name="Kruys A."/>
            <person name="Hutchinson M.I."/>
            <person name="Powell A.J."/>
            <person name="Barry K."/>
            <person name="Miller A.N."/>
            <person name="Grigoriev I.V."/>
            <person name="Debuchy R."/>
            <person name="Gladieux P."/>
            <person name="Hiltunen Thoren M."/>
            <person name="Johannesson H."/>
        </authorList>
    </citation>
    <scope>NUCLEOTIDE SEQUENCE</scope>
    <source>
        <strain evidence="3">CBS 958.72</strain>
    </source>
</reference>
<keyword evidence="4" id="KW-1185">Reference proteome</keyword>
<dbReference type="InterPro" id="IPR026003">
    <property type="entry name" value="Cohesin_HEAT"/>
</dbReference>
<dbReference type="PROSITE" id="PS50837">
    <property type="entry name" value="NACHT"/>
    <property type="match status" value="1"/>
</dbReference>
<dbReference type="Pfam" id="PF05729">
    <property type="entry name" value="NACHT"/>
    <property type="match status" value="1"/>
</dbReference>
<evidence type="ECO:0000313" key="3">
    <source>
        <dbReference type="EMBL" id="KAK3373934.1"/>
    </source>
</evidence>
<evidence type="ECO:0000313" key="4">
    <source>
        <dbReference type="Proteomes" id="UP001287356"/>
    </source>
</evidence>
<dbReference type="InterPro" id="IPR011989">
    <property type="entry name" value="ARM-like"/>
</dbReference>
<feature type="non-terminal residue" evidence="3">
    <location>
        <position position="1401"/>
    </location>
</feature>
<feature type="transmembrane region" description="Helical" evidence="1">
    <location>
        <begin position="12"/>
        <end position="32"/>
    </location>
</feature>
<keyword evidence="1" id="KW-1133">Transmembrane helix</keyword>
<feature type="domain" description="NACHT" evidence="2">
    <location>
        <begin position="445"/>
        <end position="575"/>
    </location>
</feature>
<dbReference type="InterPro" id="IPR016024">
    <property type="entry name" value="ARM-type_fold"/>
</dbReference>
<evidence type="ECO:0000256" key="1">
    <source>
        <dbReference type="SAM" id="Phobius"/>
    </source>
</evidence>
<dbReference type="Proteomes" id="UP001287356">
    <property type="component" value="Unassembled WGS sequence"/>
</dbReference>
<keyword evidence="1" id="KW-0812">Transmembrane</keyword>
<dbReference type="Pfam" id="PF13646">
    <property type="entry name" value="HEAT_2"/>
    <property type="match status" value="3"/>
</dbReference>
<dbReference type="InterPro" id="IPR004155">
    <property type="entry name" value="PBS_lyase_HEAT"/>
</dbReference>
<dbReference type="SUPFAM" id="SSF52540">
    <property type="entry name" value="P-loop containing nucleoside triphosphate hydrolases"/>
    <property type="match status" value="1"/>
</dbReference>
<name>A0AAE0N915_9PEZI</name>